<dbReference type="SUPFAM" id="SSF46626">
    <property type="entry name" value="Cytochrome c"/>
    <property type="match status" value="1"/>
</dbReference>
<evidence type="ECO:0000259" key="12">
    <source>
        <dbReference type="PROSITE" id="PS51007"/>
    </source>
</evidence>
<evidence type="ECO:0000313" key="13">
    <source>
        <dbReference type="EMBL" id="MFA0790335.1"/>
    </source>
</evidence>
<evidence type="ECO:0000256" key="1">
    <source>
        <dbReference type="ARBA" id="ARBA00004141"/>
    </source>
</evidence>
<feature type="transmembrane region" description="Helical" evidence="10">
    <location>
        <begin position="491"/>
        <end position="512"/>
    </location>
</feature>
<keyword evidence="14" id="KW-1185">Reference proteome</keyword>
<name>A0ABV4NLU2_9GAMM</name>
<feature type="transmembrane region" description="Helical" evidence="10">
    <location>
        <begin position="532"/>
        <end position="552"/>
    </location>
</feature>
<keyword evidence="7 9" id="KW-0408">Iron</keyword>
<evidence type="ECO:0000256" key="10">
    <source>
        <dbReference type="SAM" id="Phobius"/>
    </source>
</evidence>
<evidence type="ECO:0000256" key="8">
    <source>
        <dbReference type="ARBA" id="ARBA00023136"/>
    </source>
</evidence>
<comment type="subcellular location">
    <subcellularLocation>
        <location evidence="1">Membrane</location>
        <topology evidence="1">Multi-pass membrane protein</topology>
    </subcellularLocation>
</comment>
<keyword evidence="3 9" id="KW-0349">Heme</keyword>
<feature type="domain" description="Cytochrome c" evidence="12">
    <location>
        <begin position="134"/>
        <end position="221"/>
    </location>
</feature>
<evidence type="ECO:0000256" key="3">
    <source>
        <dbReference type="ARBA" id="ARBA00022617"/>
    </source>
</evidence>
<evidence type="ECO:0000256" key="5">
    <source>
        <dbReference type="ARBA" id="ARBA00022723"/>
    </source>
</evidence>
<feature type="transmembrane region" description="Helical" evidence="10">
    <location>
        <begin position="379"/>
        <end position="408"/>
    </location>
</feature>
<reference evidence="13 14" key="1">
    <citation type="submission" date="2024-08" db="EMBL/GenBank/DDBJ databases">
        <authorList>
            <person name="Ishaq N."/>
        </authorList>
    </citation>
    <scope>NUCLEOTIDE SEQUENCE [LARGE SCALE GENOMIC DNA]</scope>
    <source>
        <strain evidence="13 14">JCM 30400</strain>
    </source>
</reference>
<evidence type="ECO:0000256" key="9">
    <source>
        <dbReference type="PROSITE-ProRule" id="PRU00433"/>
    </source>
</evidence>
<keyword evidence="5 9" id="KW-0479">Metal-binding</keyword>
<keyword evidence="4 10" id="KW-0812">Transmembrane</keyword>
<dbReference type="Gene3D" id="1.10.760.10">
    <property type="entry name" value="Cytochrome c-like domain"/>
    <property type="match status" value="1"/>
</dbReference>
<keyword evidence="6 10" id="KW-1133">Transmembrane helix</keyword>
<evidence type="ECO:0000256" key="7">
    <source>
        <dbReference type="ARBA" id="ARBA00023004"/>
    </source>
</evidence>
<dbReference type="InterPro" id="IPR004923">
    <property type="entry name" value="FTR1/Fip1/EfeU"/>
</dbReference>
<keyword evidence="8 10" id="KW-0472">Membrane</keyword>
<dbReference type="Pfam" id="PF00034">
    <property type="entry name" value="Cytochrom_C"/>
    <property type="match status" value="1"/>
</dbReference>
<dbReference type="InterPro" id="IPR036909">
    <property type="entry name" value="Cyt_c-like_dom_sf"/>
</dbReference>
<dbReference type="Pfam" id="PF03239">
    <property type="entry name" value="FTR1"/>
    <property type="match status" value="1"/>
</dbReference>
<feature type="transmembrane region" description="Helical" evidence="10">
    <location>
        <begin position="606"/>
        <end position="629"/>
    </location>
</feature>
<organism evidence="13 14">
    <name type="scientific">Microbulbifer echini</name>
    <dbReference type="NCBI Taxonomy" id="1529067"/>
    <lineage>
        <taxon>Bacteria</taxon>
        <taxon>Pseudomonadati</taxon>
        <taxon>Pseudomonadota</taxon>
        <taxon>Gammaproteobacteria</taxon>
        <taxon>Cellvibrionales</taxon>
        <taxon>Microbulbiferaceae</taxon>
        <taxon>Microbulbifer</taxon>
    </lineage>
</organism>
<feature type="chain" id="PRO_5045257528" evidence="11">
    <location>
        <begin position="25"/>
        <end position="643"/>
    </location>
</feature>
<feature type="signal peptide" evidence="11">
    <location>
        <begin position="1"/>
        <end position="24"/>
    </location>
</feature>
<comment type="similarity">
    <text evidence="2">Belongs to the oxidase-dependent Fe transporter (OFeT) (TC 9.A.10.1) family.</text>
</comment>
<accession>A0ABV4NLU2</accession>
<dbReference type="RefSeq" id="WP_371843123.1">
    <property type="nucleotide sequence ID" value="NZ_JBGMEL010000005.1"/>
</dbReference>
<feature type="transmembrane region" description="Helical" evidence="10">
    <location>
        <begin position="564"/>
        <end position="586"/>
    </location>
</feature>
<protein>
    <submittedName>
        <fullName evidence="13">FTR1 family protein</fullName>
    </submittedName>
</protein>
<dbReference type="PANTHER" id="PTHR31632:SF2">
    <property type="entry name" value="PLASMA MEMBRANE IRON PERMEASE"/>
    <property type="match status" value="1"/>
</dbReference>
<evidence type="ECO:0000256" key="2">
    <source>
        <dbReference type="ARBA" id="ARBA00008333"/>
    </source>
</evidence>
<dbReference type="PROSITE" id="PS51007">
    <property type="entry name" value="CYTC"/>
    <property type="match status" value="1"/>
</dbReference>
<evidence type="ECO:0000256" key="6">
    <source>
        <dbReference type="ARBA" id="ARBA00022989"/>
    </source>
</evidence>
<sequence>MRLSLYLARLFVALLAITIIPAKAQQAGLSEQELRQLMQMAEYIGVDYPEAVARGEIVNADEYAEMEEFAELLIDRGQRLADSAEASVIRAEAQALQGAIQRKAGIEEVQKHTAKLRQGLLSIAPALSLPRALLSQEESHALYQAQCIACHGVEGKGDGPMAAGLEPGPTNFHERERAENRSLLGLYDAISNGIDGTAMTAFANLTEQQRWSLAFYVGSQAFIGESFAGDEARPGLKDLIMYSPQVLRNDRPEISTLAVAALRADPSALFAPETTESSAPIDVARTQLEASLAAYQEGDFVNARTLAISAYLDGFEMAENALDSLDADLRLATERELLGLRAQLNADSDPELVQAQVDMILGQLAQAESLMEENNLSGAALFIASLVILLREGLEALLVVLALTTILVKTGRRDVLKFVHIGWIAAFAAGFATWVAAQSLISISGASREVMEGVAAMLAAVVLFYVGFWMHSKTQADEWQKYIRDSIDRSLSIGALWGIAGLAFIAVYREIFETILFYQSLLAQTSTGHYSTLWMGIGAGIALLAVLGFVLVRYSVRLPIGQFFTATTYVLLALSFVLAGKAVAALQEAAWIGISPLPVQFSLDWLGIYSTWQGIGLQALVLIGALWLMRKSSAASETSAKIA</sequence>
<proteinExistence type="inferred from homology"/>
<feature type="transmembrane region" description="Helical" evidence="10">
    <location>
        <begin position="453"/>
        <end position="470"/>
    </location>
</feature>
<comment type="caution">
    <text evidence="13">The sequence shown here is derived from an EMBL/GenBank/DDBJ whole genome shotgun (WGS) entry which is preliminary data.</text>
</comment>
<keyword evidence="11" id="KW-0732">Signal</keyword>
<dbReference type="PANTHER" id="PTHR31632">
    <property type="entry name" value="IRON TRANSPORTER FTH1"/>
    <property type="match status" value="1"/>
</dbReference>
<dbReference type="EMBL" id="JBGMEL010000005">
    <property type="protein sequence ID" value="MFA0790335.1"/>
    <property type="molecule type" value="Genomic_DNA"/>
</dbReference>
<evidence type="ECO:0000256" key="11">
    <source>
        <dbReference type="SAM" id="SignalP"/>
    </source>
</evidence>
<dbReference type="InterPro" id="IPR009056">
    <property type="entry name" value="Cyt_c-like_dom"/>
</dbReference>
<dbReference type="Proteomes" id="UP001569414">
    <property type="component" value="Unassembled WGS sequence"/>
</dbReference>
<evidence type="ECO:0000256" key="4">
    <source>
        <dbReference type="ARBA" id="ARBA00022692"/>
    </source>
</evidence>
<evidence type="ECO:0000313" key="14">
    <source>
        <dbReference type="Proteomes" id="UP001569414"/>
    </source>
</evidence>
<feature type="transmembrane region" description="Helical" evidence="10">
    <location>
        <begin position="420"/>
        <end position="441"/>
    </location>
</feature>
<gene>
    <name evidence="13" type="ORF">ACCI51_07235</name>
</gene>